<dbReference type="AlphaFoldDB" id="A0A5B2VHS9"/>
<dbReference type="Proteomes" id="UP000323142">
    <property type="component" value="Unassembled WGS sequence"/>
</dbReference>
<sequence>MSLAPLLSASPAIQVHALAAIAAFGLGLAMLARRKGGWAHRLLGRLWVGLMAATALSSFAISSHTAWGGWSPIHGLSALTLAALVYAVAMARAGRIRAHRTAMVSLFAGALVISGGFTLMPGRIMHAVIFGTSEGVHGPIAAAFAVVPLWGWILLAAAAFGTVRLGLARERGRPVGPRLTRRA</sequence>
<evidence type="ECO:0000313" key="3">
    <source>
        <dbReference type="Proteomes" id="UP000323142"/>
    </source>
</evidence>
<name>A0A5B2VHS9_9HYPH</name>
<accession>A0A5B2VHS9</accession>
<comment type="caution">
    <text evidence="2">The sequence shown here is derived from an EMBL/GenBank/DDBJ whole genome shotgun (WGS) entry which is preliminary data.</text>
</comment>
<dbReference type="EMBL" id="VUOA01000017">
    <property type="protein sequence ID" value="KAA2237912.1"/>
    <property type="molecule type" value="Genomic_DNA"/>
</dbReference>
<keyword evidence="1" id="KW-0812">Transmembrane</keyword>
<dbReference type="InterPro" id="IPR018750">
    <property type="entry name" value="DUF2306_membrane"/>
</dbReference>
<feature type="transmembrane region" description="Helical" evidence="1">
    <location>
        <begin position="12"/>
        <end position="31"/>
    </location>
</feature>
<feature type="transmembrane region" description="Helical" evidence="1">
    <location>
        <begin position="67"/>
        <end position="89"/>
    </location>
</feature>
<gene>
    <name evidence="2" type="ORF">F0L46_07925</name>
</gene>
<keyword evidence="3" id="KW-1185">Reference proteome</keyword>
<reference evidence="2 3" key="1">
    <citation type="submission" date="2019-09" db="EMBL/GenBank/DDBJ databases">
        <title>Salinarimonas rosea gen. nov., sp. nov., a new member of the a-2 subgroup of the Proteobacteria.</title>
        <authorList>
            <person name="Liu J."/>
        </authorList>
    </citation>
    <scope>NUCLEOTIDE SEQUENCE [LARGE SCALE GENOMIC DNA]</scope>
    <source>
        <strain evidence="2 3">BN140002</strain>
    </source>
</reference>
<keyword evidence="1" id="KW-1133">Transmembrane helix</keyword>
<evidence type="ECO:0000313" key="2">
    <source>
        <dbReference type="EMBL" id="KAA2237912.1"/>
    </source>
</evidence>
<dbReference type="OrthoDB" id="9815686at2"/>
<dbReference type="RefSeq" id="WP_149816523.1">
    <property type="nucleotide sequence ID" value="NZ_VUOA01000017.1"/>
</dbReference>
<feature type="transmembrane region" description="Helical" evidence="1">
    <location>
        <begin position="140"/>
        <end position="163"/>
    </location>
</feature>
<dbReference type="Pfam" id="PF10067">
    <property type="entry name" value="DUF2306"/>
    <property type="match status" value="1"/>
</dbReference>
<organism evidence="2 3">
    <name type="scientific">Salinarimonas soli</name>
    <dbReference type="NCBI Taxonomy" id="1638099"/>
    <lineage>
        <taxon>Bacteria</taxon>
        <taxon>Pseudomonadati</taxon>
        <taxon>Pseudomonadota</taxon>
        <taxon>Alphaproteobacteria</taxon>
        <taxon>Hyphomicrobiales</taxon>
        <taxon>Salinarimonadaceae</taxon>
        <taxon>Salinarimonas</taxon>
    </lineage>
</organism>
<proteinExistence type="predicted"/>
<feature type="transmembrane region" description="Helical" evidence="1">
    <location>
        <begin position="101"/>
        <end position="120"/>
    </location>
</feature>
<reference evidence="2 3" key="2">
    <citation type="submission" date="2019-09" db="EMBL/GenBank/DDBJ databases">
        <authorList>
            <person name="Jin C."/>
        </authorList>
    </citation>
    <scope>NUCLEOTIDE SEQUENCE [LARGE SCALE GENOMIC DNA]</scope>
    <source>
        <strain evidence="2 3">BN140002</strain>
    </source>
</reference>
<protein>
    <submittedName>
        <fullName evidence="2">DUF2306 domain-containing protein</fullName>
    </submittedName>
</protein>
<feature type="transmembrane region" description="Helical" evidence="1">
    <location>
        <begin position="43"/>
        <end position="61"/>
    </location>
</feature>
<evidence type="ECO:0000256" key="1">
    <source>
        <dbReference type="SAM" id="Phobius"/>
    </source>
</evidence>
<keyword evidence="1" id="KW-0472">Membrane</keyword>